<gene>
    <name evidence="1" type="ORF">UFOVP199_4</name>
</gene>
<organism evidence="1">
    <name type="scientific">uncultured Caudovirales phage</name>
    <dbReference type="NCBI Taxonomy" id="2100421"/>
    <lineage>
        <taxon>Viruses</taxon>
        <taxon>Duplodnaviria</taxon>
        <taxon>Heunggongvirae</taxon>
        <taxon>Uroviricota</taxon>
        <taxon>Caudoviricetes</taxon>
        <taxon>Peduoviridae</taxon>
        <taxon>Maltschvirus</taxon>
        <taxon>Maltschvirus maltsch</taxon>
    </lineage>
</organism>
<sequence>MHTQPYVVCATNSMTRWSVYARHTTTLSDIEIARFNTVEEAAQFTTDVWGA</sequence>
<proteinExistence type="predicted"/>
<protein>
    <submittedName>
        <fullName evidence="1">Uncharacterized protein</fullName>
    </submittedName>
</protein>
<name>A0A6J7WLI2_9CAUD</name>
<reference evidence="1" key="1">
    <citation type="submission" date="2020-05" db="EMBL/GenBank/DDBJ databases">
        <authorList>
            <person name="Chiriac C."/>
            <person name="Salcher M."/>
            <person name="Ghai R."/>
            <person name="Kavagutti S V."/>
        </authorList>
    </citation>
    <scope>NUCLEOTIDE SEQUENCE</scope>
</reference>
<evidence type="ECO:0000313" key="1">
    <source>
        <dbReference type="EMBL" id="CAB5216895.1"/>
    </source>
</evidence>
<accession>A0A6J7WLI2</accession>
<dbReference type="EMBL" id="LR798244">
    <property type="protein sequence ID" value="CAB5216895.1"/>
    <property type="molecule type" value="Genomic_DNA"/>
</dbReference>